<dbReference type="InterPro" id="IPR017847">
    <property type="entry name" value="T6SS_RhsGE_Vgr_subset"/>
</dbReference>
<dbReference type="NCBIfam" id="TIGR03361">
    <property type="entry name" value="VI_Rhs_Vgr"/>
    <property type="match status" value="1"/>
</dbReference>
<dbReference type="SUPFAM" id="SSF69255">
    <property type="entry name" value="gp5 N-terminal domain-like"/>
    <property type="match status" value="1"/>
</dbReference>
<gene>
    <name evidence="3" type="primary">tssI</name>
    <name evidence="3" type="ORF">D1Z90_20395</name>
</gene>
<dbReference type="PANTHER" id="PTHR32305">
    <property type="match status" value="1"/>
</dbReference>
<comment type="similarity">
    <text evidence="1">Belongs to the VgrG protein family.</text>
</comment>
<dbReference type="SUPFAM" id="SSF69279">
    <property type="entry name" value="Phage tail proteins"/>
    <property type="match status" value="2"/>
</dbReference>
<name>A0A418Y960_9GAMM</name>
<dbReference type="EMBL" id="QZCH01000078">
    <property type="protein sequence ID" value="RJG36433.1"/>
    <property type="molecule type" value="Genomic_DNA"/>
</dbReference>
<evidence type="ECO:0000259" key="2">
    <source>
        <dbReference type="Pfam" id="PF04717"/>
    </source>
</evidence>
<evidence type="ECO:0000313" key="4">
    <source>
        <dbReference type="Proteomes" id="UP000283255"/>
    </source>
</evidence>
<proteinExistence type="inferred from homology"/>
<feature type="non-terminal residue" evidence="3">
    <location>
        <position position="454"/>
    </location>
</feature>
<evidence type="ECO:0000256" key="1">
    <source>
        <dbReference type="ARBA" id="ARBA00005558"/>
    </source>
</evidence>
<dbReference type="Proteomes" id="UP000283255">
    <property type="component" value="Unassembled WGS sequence"/>
</dbReference>
<dbReference type="InterPro" id="IPR050708">
    <property type="entry name" value="T6SS_VgrG/RHS"/>
</dbReference>
<dbReference type="Pfam" id="PF04717">
    <property type="entry name" value="Phage_base_V"/>
    <property type="match status" value="1"/>
</dbReference>
<dbReference type="NCBIfam" id="TIGR01646">
    <property type="entry name" value="vgr_GE"/>
    <property type="match status" value="1"/>
</dbReference>
<evidence type="ECO:0000313" key="3">
    <source>
        <dbReference type="EMBL" id="RJG36433.1"/>
    </source>
</evidence>
<protein>
    <submittedName>
        <fullName evidence="3">Type VI secretion system tip protein VgrG</fullName>
    </submittedName>
</protein>
<reference evidence="3 4" key="1">
    <citation type="submission" date="2018-09" db="EMBL/GenBank/DDBJ databases">
        <authorList>
            <person name="Wang F."/>
        </authorList>
    </citation>
    <scope>NUCLEOTIDE SEQUENCE [LARGE SCALE GENOMIC DNA]</scope>
    <source>
        <strain evidence="3 4">PLHSC7-2</strain>
    </source>
</reference>
<sequence length="454" mass="51410">MANQTGLQFTFRADGLSHGELLVTAFDYQEGLSQLFNVSLSLASRRDDVLPKEIVDQTGCLTIYQDGEILRHVHGIVSHFSQGDTGHSHSLYHVTLVPAAARLSLRHNSRIFQQQTALDIISILLQEMQIDDYAFACQRTPSTREFCVQYRETDLDFIERLAAEEGLYYFFEQSAGKHTLVFSDNLQSNMQFTEALQYNNLAGGASKAPHISEFGLRHEIASSHTELKDYSFKKPHYAFLKQQNGLEKAWQNDNYEHFDYPGRFKDAGNGEAFSDARMRSLRSHAILAAGKSNIAQLIAGAKFDLVQHLQTDFNRDWCVLSVQHHGEQPQALEEAGGEGMTRYHNDLTVFPSHLIWLPEQNPKPRVNGPQIVKVTGPQGEEIYCDEHGRVKVQFPWDRYSDNNENASCWIRVSQDWAGAQYGSMAIPRIGHEVIVHFLEGDPDQPIITGRTYHA</sequence>
<dbReference type="InterPro" id="IPR006533">
    <property type="entry name" value="T6SS_Vgr_RhsGE"/>
</dbReference>
<dbReference type="Gene3D" id="4.10.220.110">
    <property type="match status" value="1"/>
</dbReference>
<dbReference type="Gene3D" id="2.30.110.50">
    <property type="match status" value="1"/>
</dbReference>
<dbReference type="InterPro" id="IPR037026">
    <property type="entry name" value="Vgr_OB-fold_dom_sf"/>
</dbReference>
<dbReference type="Gene3D" id="3.55.50.10">
    <property type="entry name" value="Baseplate protein-like domains"/>
    <property type="match status" value="1"/>
</dbReference>
<dbReference type="Gene3D" id="2.40.50.230">
    <property type="entry name" value="Gp5 N-terminal domain"/>
    <property type="match status" value="1"/>
</dbReference>
<dbReference type="AlphaFoldDB" id="A0A418Y960"/>
<dbReference type="Pfam" id="PF05954">
    <property type="entry name" value="Phage_GPD"/>
    <property type="match status" value="1"/>
</dbReference>
<dbReference type="RefSeq" id="WP_119912611.1">
    <property type="nucleotide sequence ID" value="NZ_QZCH01000078.1"/>
</dbReference>
<comment type="caution">
    <text evidence="3">The sequence shown here is derived from an EMBL/GenBank/DDBJ whole genome shotgun (WGS) entry which is preliminary data.</text>
</comment>
<feature type="domain" description="Gp5/Type VI secretion system Vgr protein OB-fold" evidence="2">
    <location>
        <begin position="386"/>
        <end position="452"/>
    </location>
</feature>
<dbReference type="OrthoDB" id="9762420at2"/>
<dbReference type="PANTHER" id="PTHR32305:SF11">
    <property type="entry name" value="TYPE VI SECRETION SYSTEM SPIKE PROTEIN VGRG3"/>
    <property type="match status" value="1"/>
</dbReference>
<keyword evidence="4" id="KW-1185">Reference proteome</keyword>
<organism evidence="3 4">
    <name type="scientific">Motilimonas pumila</name>
    <dbReference type="NCBI Taxonomy" id="2303987"/>
    <lineage>
        <taxon>Bacteria</taxon>
        <taxon>Pseudomonadati</taxon>
        <taxon>Pseudomonadota</taxon>
        <taxon>Gammaproteobacteria</taxon>
        <taxon>Alteromonadales</taxon>
        <taxon>Alteromonadales genera incertae sedis</taxon>
        <taxon>Motilimonas</taxon>
    </lineage>
</organism>
<reference evidence="3 4" key="2">
    <citation type="submission" date="2019-01" db="EMBL/GenBank/DDBJ databases">
        <title>Motilimonas pumilus sp. nov., isolated from the gut of sea cucumber (Apostichopus japonicus).</title>
        <authorList>
            <person name="Wang F.-Q."/>
            <person name="Ren L.-H."/>
            <person name="Lin Y.-W."/>
            <person name="Sun G.-H."/>
            <person name="Du Z.-J."/>
            <person name="Zhao J.-X."/>
            <person name="Liu X.-J."/>
            <person name="Liu L.-J."/>
        </authorList>
    </citation>
    <scope>NUCLEOTIDE SEQUENCE [LARGE SCALE GENOMIC DNA]</scope>
    <source>
        <strain evidence="3 4">PLHSC7-2</strain>
    </source>
</reference>
<dbReference type="InterPro" id="IPR006531">
    <property type="entry name" value="Gp5/Vgr_OB"/>
</dbReference>
<accession>A0A418Y960</accession>